<dbReference type="CDD" id="cd06579">
    <property type="entry name" value="TM_PBP1_transp_AraH_like"/>
    <property type="match status" value="1"/>
</dbReference>
<dbReference type="Pfam" id="PF02653">
    <property type="entry name" value="BPD_transp_2"/>
    <property type="match status" value="1"/>
</dbReference>
<dbReference type="InterPro" id="IPR001851">
    <property type="entry name" value="ABC_transp_permease"/>
</dbReference>
<keyword evidence="2" id="KW-1003">Cell membrane</keyword>
<evidence type="ECO:0000256" key="4">
    <source>
        <dbReference type="ARBA" id="ARBA00022989"/>
    </source>
</evidence>
<feature type="transmembrane region" description="Helical" evidence="6">
    <location>
        <begin position="135"/>
        <end position="156"/>
    </location>
</feature>
<keyword evidence="8" id="KW-1185">Reference proteome</keyword>
<feature type="transmembrane region" description="Helical" evidence="6">
    <location>
        <begin position="82"/>
        <end position="99"/>
    </location>
</feature>
<evidence type="ECO:0000256" key="5">
    <source>
        <dbReference type="ARBA" id="ARBA00023136"/>
    </source>
</evidence>
<feature type="transmembrane region" description="Helical" evidence="6">
    <location>
        <begin position="57"/>
        <end position="75"/>
    </location>
</feature>
<feature type="transmembrane region" description="Helical" evidence="6">
    <location>
        <begin position="105"/>
        <end position="128"/>
    </location>
</feature>
<feature type="transmembrane region" description="Helical" evidence="6">
    <location>
        <begin position="257"/>
        <end position="274"/>
    </location>
</feature>
<evidence type="ECO:0000256" key="3">
    <source>
        <dbReference type="ARBA" id="ARBA00022692"/>
    </source>
</evidence>
<gene>
    <name evidence="7" type="ORF">K1W69_08965</name>
</gene>
<comment type="caution">
    <text evidence="7">The sequence shown here is derived from an EMBL/GenBank/DDBJ whole genome shotgun (WGS) entry which is preliminary data.</text>
</comment>
<protein>
    <submittedName>
        <fullName evidence="7">ABC transporter permease</fullName>
    </submittedName>
</protein>
<feature type="transmembrane region" description="Helical" evidence="6">
    <location>
        <begin position="311"/>
        <end position="329"/>
    </location>
</feature>
<dbReference type="Proteomes" id="UP001196509">
    <property type="component" value="Unassembled WGS sequence"/>
</dbReference>
<feature type="transmembrane region" description="Helical" evidence="6">
    <location>
        <begin position="20"/>
        <end position="37"/>
    </location>
</feature>
<dbReference type="AlphaFoldDB" id="A0AAE2ZMI1"/>
<comment type="subcellular location">
    <subcellularLocation>
        <location evidence="1">Cell membrane</location>
        <topology evidence="1">Multi-pass membrane protein</topology>
    </subcellularLocation>
</comment>
<feature type="transmembrane region" description="Helical" evidence="6">
    <location>
        <begin position="225"/>
        <end position="245"/>
    </location>
</feature>
<feature type="transmembrane region" description="Helical" evidence="6">
    <location>
        <begin position="176"/>
        <end position="197"/>
    </location>
</feature>
<dbReference type="GO" id="GO:0022857">
    <property type="term" value="F:transmembrane transporter activity"/>
    <property type="evidence" value="ECO:0007669"/>
    <property type="project" value="InterPro"/>
</dbReference>
<feature type="transmembrane region" description="Helical" evidence="6">
    <location>
        <begin position="281"/>
        <end position="305"/>
    </location>
</feature>
<dbReference type="EMBL" id="JAICBX010000002">
    <property type="protein sequence ID" value="MBW8637317.1"/>
    <property type="molecule type" value="Genomic_DNA"/>
</dbReference>
<evidence type="ECO:0000256" key="2">
    <source>
        <dbReference type="ARBA" id="ARBA00022475"/>
    </source>
</evidence>
<proteinExistence type="predicted"/>
<keyword evidence="5 6" id="KW-0472">Membrane</keyword>
<evidence type="ECO:0000256" key="1">
    <source>
        <dbReference type="ARBA" id="ARBA00004651"/>
    </source>
</evidence>
<keyword evidence="4 6" id="KW-1133">Transmembrane helix</keyword>
<accession>A0AAE2ZMI1</accession>
<organism evidence="7 8">
    <name type="scientific">Flavimaribacter sediminis</name>
    <dbReference type="NCBI Taxonomy" id="2865987"/>
    <lineage>
        <taxon>Bacteria</taxon>
        <taxon>Pseudomonadati</taxon>
        <taxon>Pseudomonadota</taxon>
        <taxon>Alphaproteobacteria</taxon>
        <taxon>Hyphomicrobiales</taxon>
        <taxon>Rhizobiaceae</taxon>
        <taxon>Flavimaribacter</taxon>
    </lineage>
</organism>
<sequence>MGKDNHAAGLWRALMQSRAIWPLLALVLILIVAGLISPGFYEIRIVEGRLFGNLIDILYRAVPTALVALGMAVVIGTKGIDLSVGSIIAIVGAVIVWRIKMGDPHVAILFIALGAGILCGMWNGFLVAALGIQPIIATLILMVSGRGVGLLINQLYGGTDPSFESAFLQGLSTGSIWYIPTRLVLAAGIFAALWLLIRRTALGLFIEAVGGNAAASNLAGVNARLIVFFAYVLCGLLAAWAGIIMTADTHTSDPVSVGLYIELDAILAVVIGGGSLAGGRIYLGMTVIGALVIQSLTTATLISGLPPEYNLIIKALVVLTVLFLQSANARRAIHRLVYRRAS</sequence>
<evidence type="ECO:0000256" key="6">
    <source>
        <dbReference type="SAM" id="Phobius"/>
    </source>
</evidence>
<evidence type="ECO:0000313" key="8">
    <source>
        <dbReference type="Proteomes" id="UP001196509"/>
    </source>
</evidence>
<reference evidence="7" key="1">
    <citation type="submission" date="2021-08" db="EMBL/GenBank/DDBJ databases">
        <title>Hoeflea bacterium WL0058 sp. nov., isolated from the sediment.</title>
        <authorList>
            <person name="Wang L."/>
            <person name="Zhang D."/>
        </authorList>
    </citation>
    <scope>NUCLEOTIDE SEQUENCE</scope>
    <source>
        <strain evidence="7">WL0058</strain>
    </source>
</reference>
<dbReference type="GO" id="GO:0005886">
    <property type="term" value="C:plasma membrane"/>
    <property type="evidence" value="ECO:0007669"/>
    <property type="project" value="UniProtKB-SubCell"/>
</dbReference>
<dbReference type="PANTHER" id="PTHR32196">
    <property type="entry name" value="ABC TRANSPORTER PERMEASE PROTEIN YPHD-RELATED-RELATED"/>
    <property type="match status" value="1"/>
</dbReference>
<name>A0AAE2ZMI1_9HYPH</name>
<dbReference type="PANTHER" id="PTHR32196:SF19">
    <property type="entry name" value="GALACTOFURANOSE TRANSPORTER PERMEASE PROTEIN YTFT"/>
    <property type="match status" value="1"/>
</dbReference>
<keyword evidence="3 6" id="KW-0812">Transmembrane</keyword>
<evidence type="ECO:0000313" key="7">
    <source>
        <dbReference type="EMBL" id="MBW8637317.1"/>
    </source>
</evidence>